<gene>
    <name evidence="2" type="ORF">CCO02nite_07620</name>
</gene>
<accession>A0A511J808</accession>
<organism evidence="2 3">
    <name type="scientific">Cellulomonas composti</name>
    <dbReference type="NCBI Taxonomy" id="266130"/>
    <lineage>
        <taxon>Bacteria</taxon>
        <taxon>Bacillati</taxon>
        <taxon>Actinomycetota</taxon>
        <taxon>Actinomycetes</taxon>
        <taxon>Micrococcales</taxon>
        <taxon>Cellulomonadaceae</taxon>
        <taxon>Cellulomonas</taxon>
    </lineage>
</organism>
<sequence>MNGMDDDGRHGRHVGAAVDPLDPVELEAEIRADARAERRLVLVAAVAGAAAAAVAALRWLGA</sequence>
<protein>
    <submittedName>
        <fullName evidence="2">Uncharacterized protein</fullName>
    </submittedName>
</protein>
<feature type="transmembrane region" description="Helical" evidence="1">
    <location>
        <begin position="40"/>
        <end position="60"/>
    </location>
</feature>
<dbReference type="Proteomes" id="UP000321720">
    <property type="component" value="Unassembled WGS sequence"/>
</dbReference>
<comment type="caution">
    <text evidence="2">The sequence shown here is derived from an EMBL/GenBank/DDBJ whole genome shotgun (WGS) entry which is preliminary data.</text>
</comment>
<name>A0A511J808_9CELL</name>
<keyword evidence="1" id="KW-0812">Transmembrane</keyword>
<dbReference type="EMBL" id="BJWG01000002">
    <property type="protein sequence ID" value="GEL94104.1"/>
    <property type="molecule type" value="Genomic_DNA"/>
</dbReference>
<evidence type="ECO:0000313" key="2">
    <source>
        <dbReference type="EMBL" id="GEL94104.1"/>
    </source>
</evidence>
<evidence type="ECO:0000313" key="3">
    <source>
        <dbReference type="Proteomes" id="UP000321720"/>
    </source>
</evidence>
<keyword evidence="3" id="KW-1185">Reference proteome</keyword>
<keyword evidence="1" id="KW-1133">Transmembrane helix</keyword>
<reference evidence="2 3" key="1">
    <citation type="submission" date="2019-07" db="EMBL/GenBank/DDBJ databases">
        <title>Whole genome shotgun sequence of Cellulomonas composti NBRC 100758.</title>
        <authorList>
            <person name="Hosoyama A."/>
            <person name="Uohara A."/>
            <person name="Ohji S."/>
            <person name="Ichikawa N."/>
        </authorList>
    </citation>
    <scope>NUCLEOTIDE SEQUENCE [LARGE SCALE GENOMIC DNA]</scope>
    <source>
        <strain evidence="2 3">NBRC 100758</strain>
    </source>
</reference>
<keyword evidence="1" id="KW-0472">Membrane</keyword>
<dbReference type="AlphaFoldDB" id="A0A511J808"/>
<proteinExistence type="predicted"/>
<evidence type="ECO:0000256" key="1">
    <source>
        <dbReference type="SAM" id="Phobius"/>
    </source>
</evidence>